<evidence type="ECO:0000313" key="2">
    <source>
        <dbReference type="EMBL" id="MPD01305.1"/>
    </source>
</evidence>
<dbReference type="EMBL" id="VSRR010126520">
    <property type="protein sequence ID" value="MPD01305.1"/>
    <property type="molecule type" value="Genomic_DNA"/>
</dbReference>
<reference evidence="2 3" key="1">
    <citation type="submission" date="2019-05" db="EMBL/GenBank/DDBJ databases">
        <title>Another draft genome of Portunus trituberculatus and its Hox gene families provides insights of decapod evolution.</title>
        <authorList>
            <person name="Jeong J.-H."/>
            <person name="Song I."/>
            <person name="Kim S."/>
            <person name="Choi T."/>
            <person name="Kim D."/>
            <person name="Ryu S."/>
            <person name="Kim W."/>
        </authorList>
    </citation>
    <scope>NUCLEOTIDE SEQUENCE [LARGE SCALE GENOMIC DNA]</scope>
    <source>
        <tissue evidence="2">Muscle</tissue>
    </source>
</reference>
<feature type="compositionally biased region" description="Basic and acidic residues" evidence="1">
    <location>
        <begin position="1"/>
        <end position="24"/>
    </location>
</feature>
<dbReference type="OrthoDB" id="7791603at2759"/>
<comment type="caution">
    <text evidence="2">The sequence shown here is derived from an EMBL/GenBank/DDBJ whole genome shotgun (WGS) entry which is preliminary data.</text>
</comment>
<name>A0A5B7K9H9_PORTR</name>
<evidence type="ECO:0000313" key="3">
    <source>
        <dbReference type="Proteomes" id="UP000324222"/>
    </source>
</evidence>
<protein>
    <submittedName>
        <fullName evidence="2">Uncharacterized protein</fullName>
    </submittedName>
</protein>
<dbReference type="Proteomes" id="UP000324222">
    <property type="component" value="Unassembled WGS sequence"/>
</dbReference>
<gene>
    <name evidence="2" type="ORF">E2C01_096825</name>
</gene>
<sequence length="63" mass="7467">MERTGLRGDRGDRGARDESEGVERQKRHRSRNFTKQEKEVFYSVFSRYATTINDKRSTVDSIR</sequence>
<accession>A0A5B7K9H9</accession>
<keyword evidence="3" id="KW-1185">Reference proteome</keyword>
<organism evidence="2 3">
    <name type="scientific">Portunus trituberculatus</name>
    <name type="common">Swimming crab</name>
    <name type="synonym">Neptunus trituberculatus</name>
    <dbReference type="NCBI Taxonomy" id="210409"/>
    <lineage>
        <taxon>Eukaryota</taxon>
        <taxon>Metazoa</taxon>
        <taxon>Ecdysozoa</taxon>
        <taxon>Arthropoda</taxon>
        <taxon>Crustacea</taxon>
        <taxon>Multicrustacea</taxon>
        <taxon>Malacostraca</taxon>
        <taxon>Eumalacostraca</taxon>
        <taxon>Eucarida</taxon>
        <taxon>Decapoda</taxon>
        <taxon>Pleocyemata</taxon>
        <taxon>Brachyura</taxon>
        <taxon>Eubrachyura</taxon>
        <taxon>Portunoidea</taxon>
        <taxon>Portunidae</taxon>
        <taxon>Portuninae</taxon>
        <taxon>Portunus</taxon>
    </lineage>
</organism>
<proteinExistence type="predicted"/>
<dbReference type="AlphaFoldDB" id="A0A5B7K9H9"/>
<feature type="region of interest" description="Disordered" evidence="1">
    <location>
        <begin position="1"/>
        <end position="35"/>
    </location>
</feature>
<evidence type="ECO:0000256" key="1">
    <source>
        <dbReference type="SAM" id="MobiDB-lite"/>
    </source>
</evidence>